<dbReference type="EMBL" id="JBDJPC010000001">
    <property type="protein sequence ID" value="KAL1516944.1"/>
    <property type="molecule type" value="Genomic_DNA"/>
</dbReference>
<feature type="compositionally biased region" description="Basic and acidic residues" evidence="2">
    <location>
        <begin position="250"/>
        <end position="274"/>
    </location>
</feature>
<feature type="region of interest" description="Disordered" evidence="2">
    <location>
        <begin position="83"/>
        <end position="113"/>
    </location>
</feature>
<reference evidence="3 4" key="1">
    <citation type="submission" date="2024-05" db="EMBL/GenBank/DDBJ databases">
        <title>Genetic variation in Jamaican populations of the coffee berry borer (Hypothenemus hampei).</title>
        <authorList>
            <person name="Errbii M."/>
            <person name="Myrie A."/>
        </authorList>
    </citation>
    <scope>NUCLEOTIDE SEQUENCE [LARGE SCALE GENOMIC DNA]</scope>
    <source>
        <strain evidence="3">JA-Hopewell-2020-01-JO</strain>
        <tissue evidence="3">Whole body</tissue>
    </source>
</reference>
<keyword evidence="4" id="KW-1185">Reference proteome</keyword>
<protein>
    <submittedName>
        <fullName evidence="3">Uncharacterized protein</fullName>
    </submittedName>
</protein>
<feature type="coiled-coil region" evidence="1">
    <location>
        <begin position="589"/>
        <end position="633"/>
    </location>
</feature>
<evidence type="ECO:0000313" key="4">
    <source>
        <dbReference type="Proteomes" id="UP001566132"/>
    </source>
</evidence>
<comment type="caution">
    <text evidence="3">The sequence shown here is derived from an EMBL/GenBank/DDBJ whole genome shotgun (WGS) entry which is preliminary data.</text>
</comment>
<feature type="region of interest" description="Disordered" evidence="2">
    <location>
        <begin position="15"/>
        <end position="41"/>
    </location>
</feature>
<accession>A0ABD1FCE0</accession>
<feature type="compositionally biased region" description="Basic and acidic residues" evidence="2">
    <location>
        <begin position="96"/>
        <end position="105"/>
    </location>
</feature>
<feature type="region of interest" description="Disordered" evidence="2">
    <location>
        <begin position="250"/>
        <end position="275"/>
    </location>
</feature>
<evidence type="ECO:0000256" key="2">
    <source>
        <dbReference type="SAM" id="MobiDB-lite"/>
    </source>
</evidence>
<organism evidence="3 4">
    <name type="scientific">Hypothenemus hampei</name>
    <name type="common">Coffee berry borer</name>
    <dbReference type="NCBI Taxonomy" id="57062"/>
    <lineage>
        <taxon>Eukaryota</taxon>
        <taxon>Metazoa</taxon>
        <taxon>Ecdysozoa</taxon>
        <taxon>Arthropoda</taxon>
        <taxon>Hexapoda</taxon>
        <taxon>Insecta</taxon>
        <taxon>Pterygota</taxon>
        <taxon>Neoptera</taxon>
        <taxon>Endopterygota</taxon>
        <taxon>Coleoptera</taxon>
        <taxon>Polyphaga</taxon>
        <taxon>Cucujiformia</taxon>
        <taxon>Curculionidae</taxon>
        <taxon>Scolytinae</taxon>
        <taxon>Hypothenemus</taxon>
    </lineage>
</organism>
<keyword evidence="1" id="KW-0175">Coiled coil</keyword>
<sequence>MSSIYCGEVESIATINDHPSDNTDTKTERKPNHFKSQDIGQNMNVGKPKCYNLKDQLDYMKHLYEVNKSLTVKSKKVSHMKNPFLNSTGCLDDNDDSKSVKDRQKSNQIGTDNTGAAVQTINNILNGITNSVNRLSEIHSQMTTPRVKMFTGAKDEATETKSTGRIPELKIESTGTVLPKSRTQKRNAIKSSGKIISQYALKKSVEKKIRSMVAKSNGNFDKKSSTVIKSRFLNKLNTKNNNLVEIYHNDAVKHSDSDESNVKKQQEERPKGEEEIPPLQIAETMKENHEFSCNNPFDSLYAPRTTVSCCYNKNYELPTVASKMKQVTRNYLGTLNLKTIPFCAAASTSQSHNIGINIQQVLNIIKNRHPISGISPTLAHNIGLAAEKVQNKPFSALVSTINSKIMQAAVRCPLSRTYLNIQQLQEQAKTIPEEIIEEVDEIEAEDSPETQTIIITGPSGDMEIKTKTVPTWSVETSASNDQCTCKTQPNVAFNQIARRYQRNIQTLTDNSLNSQIIDKPMSKRVRKINKNIKNKVASKESQVQTNNYETTLNEKEKNMKEVLTNLHHDFDLMNKTYEDLYRRNKVDPDDNSVKQLEKLEVEITKKEEEITMIMTLYKEVLALKDQVKQLKEKQSQSSLPSKDQNKAQFKEYNNPEAAYHLTKLLRQIQHYQMRYKSNLSKE</sequence>
<name>A0ABD1FCE0_HYPHA</name>
<gene>
    <name evidence="3" type="ORF">ABEB36_000772</name>
</gene>
<proteinExistence type="predicted"/>
<evidence type="ECO:0000256" key="1">
    <source>
        <dbReference type="SAM" id="Coils"/>
    </source>
</evidence>
<dbReference type="AlphaFoldDB" id="A0ABD1FCE0"/>
<evidence type="ECO:0000313" key="3">
    <source>
        <dbReference type="EMBL" id="KAL1516944.1"/>
    </source>
</evidence>
<feature type="compositionally biased region" description="Basic and acidic residues" evidence="2">
    <location>
        <begin position="18"/>
        <end position="31"/>
    </location>
</feature>
<dbReference type="Proteomes" id="UP001566132">
    <property type="component" value="Unassembled WGS sequence"/>
</dbReference>